<keyword evidence="4" id="KW-1185">Reference proteome</keyword>
<proteinExistence type="predicted"/>
<dbReference type="InterPro" id="IPR011444">
    <property type="entry name" value="DUF1549"/>
</dbReference>
<sequence length="553" mass="61279">MPQRDGRVDAPAIRAPWRSIVAAAGLVAVLVVAARGRAGDEPAEKSLGANKAAPAANALDPLLRQAWKDAGLKPATVAGDAEFLRRAYLDILGRIPTVAEAREFLNAKAADKRARLVDLLLEHVDYPKNFATEWTNLLIGRGRQERNVDRAALTAWLRKQFSADRPWNEVVYDLVTASGSNKENGAVNYTLAHLETEAVPLTSRTTRLFLGQQLQCVQCHDHPQNDWKQADFWGINAFFRGLKTEEKRMAGADGLEKVDHVELTDVPTEAFARFDRRNGMMGVAFPKFIDGRKVDKPGKAVRRVELAKLITDPEGDMLPRAMVNRTWAHFMGKGFVNPVDDIGPHNTPVLPEVFDKLTEEFREGGCDVKQLIRWITSSAAYQASSVRPGKAKAEDDQFSVMMLRPMSPEQLFDSLLTATAAHRTGGGRNDDKREGWMRQFLFTFGNDEGDEATSFQGTIPQSLMMMNGELMRDALSGKPGSFLSDAVEQAGRQHRSPAGFMVDQLYMAALSRHPSNAESTPAVAYLESSPDAMSFLQDLFWALLNSNEFILIH</sequence>
<dbReference type="PANTHER" id="PTHR35889">
    <property type="entry name" value="CYCLOINULO-OLIGOSACCHARIDE FRUCTANOTRANSFERASE-RELATED"/>
    <property type="match status" value="1"/>
</dbReference>
<dbReference type="Pfam" id="PF07587">
    <property type="entry name" value="PSD1"/>
    <property type="match status" value="1"/>
</dbReference>
<evidence type="ECO:0000259" key="1">
    <source>
        <dbReference type="Pfam" id="PF07583"/>
    </source>
</evidence>
<dbReference type="Proteomes" id="UP001216907">
    <property type="component" value="Unassembled WGS sequence"/>
</dbReference>
<organism evidence="3 4">
    <name type="scientific">Paludisphaera mucosa</name>
    <dbReference type="NCBI Taxonomy" id="3030827"/>
    <lineage>
        <taxon>Bacteria</taxon>
        <taxon>Pseudomonadati</taxon>
        <taxon>Planctomycetota</taxon>
        <taxon>Planctomycetia</taxon>
        <taxon>Isosphaerales</taxon>
        <taxon>Isosphaeraceae</taxon>
        <taxon>Paludisphaera</taxon>
    </lineage>
</organism>
<dbReference type="InterPro" id="IPR022655">
    <property type="entry name" value="DUF1553"/>
</dbReference>
<dbReference type="EMBL" id="JARRAG010000002">
    <property type="protein sequence ID" value="MDG3005747.1"/>
    <property type="molecule type" value="Genomic_DNA"/>
</dbReference>
<comment type="caution">
    <text evidence="3">The sequence shown here is derived from an EMBL/GenBank/DDBJ whole genome shotgun (WGS) entry which is preliminary data.</text>
</comment>
<accession>A0ABT6FDY4</accession>
<dbReference type="RefSeq" id="WP_277862077.1">
    <property type="nucleotide sequence ID" value="NZ_JARRAG010000002.1"/>
</dbReference>
<dbReference type="PANTHER" id="PTHR35889:SF3">
    <property type="entry name" value="F-BOX DOMAIN-CONTAINING PROTEIN"/>
    <property type="match status" value="1"/>
</dbReference>
<gene>
    <name evidence="3" type="ORF">PZE19_18320</name>
</gene>
<evidence type="ECO:0000313" key="3">
    <source>
        <dbReference type="EMBL" id="MDG3005747.1"/>
    </source>
</evidence>
<evidence type="ECO:0000313" key="4">
    <source>
        <dbReference type="Proteomes" id="UP001216907"/>
    </source>
</evidence>
<reference evidence="3 4" key="1">
    <citation type="submission" date="2023-03" db="EMBL/GenBank/DDBJ databases">
        <title>Paludisphaera mucosa sp. nov. a novel planctomycete from northern fen.</title>
        <authorList>
            <person name="Ivanova A."/>
        </authorList>
    </citation>
    <scope>NUCLEOTIDE SEQUENCE [LARGE SCALE GENOMIC DNA]</scope>
    <source>
        <strain evidence="3 4">Pla2</strain>
    </source>
</reference>
<dbReference type="Pfam" id="PF07583">
    <property type="entry name" value="PSCyt2"/>
    <property type="match status" value="1"/>
</dbReference>
<evidence type="ECO:0000259" key="2">
    <source>
        <dbReference type="Pfam" id="PF07587"/>
    </source>
</evidence>
<name>A0ABT6FDY4_9BACT</name>
<feature type="domain" description="DUF1553" evidence="2">
    <location>
        <begin position="302"/>
        <end position="525"/>
    </location>
</feature>
<feature type="domain" description="DUF1549" evidence="1">
    <location>
        <begin position="59"/>
        <end position="242"/>
    </location>
</feature>
<protein>
    <submittedName>
        <fullName evidence="3">DUF1553 domain-containing protein</fullName>
    </submittedName>
</protein>